<accession>Q0RNS1</accession>
<dbReference type="Proteomes" id="UP000000657">
    <property type="component" value="Chromosome"/>
</dbReference>
<dbReference type="EMBL" id="CT573213">
    <property type="protein sequence ID" value="CAJ60815.1"/>
    <property type="molecule type" value="Genomic_DNA"/>
</dbReference>
<organism evidence="2 3">
    <name type="scientific">Frankia alni (strain DSM 45986 / CECT 9034 / ACN14a)</name>
    <dbReference type="NCBI Taxonomy" id="326424"/>
    <lineage>
        <taxon>Bacteria</taxon>
        <taxon>Bacillati</taxon>
        <taxon>Actinomycetota</taxon>
        <taxon>Actinomycetes</taxon>
        <taxon>Frankiales</taxon>
        <taxon>Frankiaceae</taxon>
        <taxon>Frankia</taxon>
    </lineage>
</organism>
<gene>
    <name evidence="2" type="ordered locus">FRAAL2166</name>
</gene>
<evidence type="ECO:0000313" key="2">
    <source>
        <dbReference type="EMBL" id="CAJ60815.1"/>
    </source>
</evidence>
<dbReference type="STRING" id="326424.FRAAL2166"/>
<keyword evidence="3" id="KW-1185">Reference proteome</keyword>
<evidence type="ECO:0000313" key="3">
    <source>
        <dbReference type="Proteomes" id="UP000000657"/>
    </source>
</evidence>
<sequence>MPRAAPASAVVREQTVCERSVQYADSFDGRPTGGVRKIWAVAVDRGLLVGLRRWWSPARGRPTRGRSVTGGSVEKLTR</sequence>
<proteinExistence type="predicted"/>
<evidence type="ECO:0000256" key="1">
    <source>
        <dbReference type="SAM" id="MobiDB-lite"/>
    </source>
</evidence>
<name>Q0RNS1_FRAAA</name>
<reference evidence="2 3" key="1">
    <citation type="journal article" date="2007" name="Genome Res.">
        <title>Genome characteristics of facultatively symbiotic Frankia sp. strains reflect host range and host plant biogeography.</title>
        <authorList>
            <person name="Normand P."/>
            <person name="Lapierre P."/>
            <person name="Tisa L.S."/>
            <person name="Gogarten J.P."/>
            <person name="Alloisio N."/>
            <person name="Bagnarol E."/>
            <person name="Bassi C.A."/>
            <person name="Berry A.M."/>
            <person name="Bickhart D.M."/>
            <person name="Choisne N."/>
            <person name="Couloux A."/>
            <person name="Cournoyer B."/>
            <person name="Cruveiller S."/>
            <person name="Daubin V."/>
            <person name="Demange N."/>
            <person name="Francino M.P."/>
            <person name="Goltsman E."/>
            <person name="Huang Y."/>
            <person name="Kopp O.R."/>
            <person name="Labarre L."/>
            <person name="Lapidus A."/>
            <person name="Lavire C."/>
            <person name="Marechal J."/>
            <person name="Martinez M."/>
            <person name="Mastronunzio J.E."/>
            <person name="Mullin B.C."/>
            <person name="Niemann J."/>
            <person name="Pujic P."/>
            <person name="Rawnsley T."/>
            <person name="Rouy Z."/>
            <person name="Schenowitz C."/>
            <person name="Sellstedt A."/>
            <person name="Tavares F."/>
            <person name="Tomkins J.P."/>
            <person name="Vallenet D."/>
            <person name="Valverde C."/>
            <person name="Wall L.G."/>
            <person name="Wang Y."/>
            <person name="Medigue C."/>
            <person name="Benson D.R."/>
        </authorList>
    </citation>
    <scope>NUCLEOTIDE SEQUENCE [LARGE SCALE GENOMIC DNA]</scope>
    <source>
        <strain evidence="3">DSM 45986 / CECT 9034 / ACN14a</strain>
    </source>
</reference>
<dbReference type="HOGENOM" id="CLU_2616845_0_0_11"/>
<dbReference type="KEGG" id="fal:FRAAL2166"/>
<dbReference type="AlphaFoldDB" id="Q0RNS1"/>
<protein>
    <submittedName>
        <fullName evidence="2">Uncharacterized protein</fullName>
    </submittedName>
</protein>
<feature type="region of interest" description="Disordered" evidence="1">
    <location>
        <begin position="57"/>
        <end position="78"/>
    </location>
</feature>